<accession>A0A6B2LWW0</accession>
<organism evidence="3">
    <name type="scientific">Arcella intermedia</name>
    <dbReference type="NCBI Taxonomy" id="1963864"/>
    <lineage>
        <taxon>Eukaryota</taxon>
        <taxon>Amoebozoa</taxon>
        <taxon>Tubulinea</taxon>
        <taxon>Elardia</taxon>
        <taxon>Arcellinida</taxon>
        <taxon>Sphaerothecina</taxon>
        <taxon>Arcellidae</taxon>
        <taxon>Arcella</taxon>
    </lineage>
</organism>
<dbReference type="AlphaFoldDB" id="A0A6B2LWW0"/>
<dbReference type="SMART" id="SM00184">
    <property type="entry name" value="RING"/>
    <property type="match status" value="1"/>
</dbReference>
<feature type="domain" description="RING-type" evidence="2">
    <location>
        <begin position="31"/>
        <end position="66"/>
    </location>
</feature>
<dbReference type="InterPro" id="IPR013083">
    <property type="entry name" value="Znf_RING/FYVE/PHD"/>
</dbReference>
<sequence>MEREGKLEEAYQVMKETMKKMESYMQEKQACVVCLTDKKAMVFVPCGHMSCCVNCSGRVSTCPVCRAAISQKVKVFH</sequence>
<name>A0A6B2LWW0_9EUKA</name>
<dbReference type="PANTHER" id="PTHR14879">
    <property type="entry name" value="CASPASE REGULATOR, RING FINGER DOMAIN-CONTAINING"/>
    <property type="match status" value="1"/>
</dbReference>
<dbReference type="InterPro" id="IPR051728">
    <property type="entry name" value="RING-FYVE_E3_ubiquitin-ligase"/>
</dbReference>
<evidence type="ECO:0000259" key="2">
    <source>
        <dbReference type="PROSITE" id="PS50089"/>
    </source>
</evidence>
<dbReference type="Pfam" id="PF13920">
    <property type="entry name" value="zf-C3HC4_3"/>
    <property type="match status" value="1"/>
</dbReference>
<dbReference type="InterPro" id="IPR001841">
    <property type="entry name" value="Znf_RING"/>
</dbReference>
<evidence type="ECO:0000313" key="3">
    <source>
        <dbReference type="EMBL" id="NDV41228.1"/>
    </source>
</evidence>
<dbReference type="PANTHER" id="PTHR14879:SF5">
    <property type="entry name" value="RING-TYPE DOMAIN-CONTAINING PROTEIN"/>
    <property type="match status" value="1"/>
</dbReference>
<dbReference type="GO" id="GO:0008270">
    <property type="term" value="F:zinc ion binding"/>
    <property type="evidence" value="ECO:0007669"/>
    <property type="project" value="UniProtKB-KW"/>
</dbReference>
<dbReference type="PROSITE" id="PS50089">
    <property type="entry name" value="ZF_RING_2"/>
    <property type="match status" value="1"/>
</dbReference>
<reference evidence="3" key="1">
    <citation type="journal article" date="2020" name="J. Eukaryot. Microbiol.">
        <title>De novo Sequencing, Assembly and Annotation of the Transcriptome for the Free-Living Testate Amoeba Arcella intermedia.</title>
        <authorList>
            <person name="Ribeiro G.M."/>
            <person name="Porfirio-Sousa A.L."/>
            <person name="Maurer-Alcala X.X."/>
            <person name="Katz L.A."/>
            <person name="Lahr D.J.G."/>
        </authorList>
    </citation>
    <scope>NUCLEOTIDE SEQUENCE</scope>
</reference>
<dbReference type="Gene3D" id="3.30.40.10">
    <property type="entry name" value="Zinc/RING finger domain, C3HC4 (zinc finger)"/>
    <property type="match status" value="1"/>
</dbReference>
<evidence type="ECO:0000256" key="1">
    <source>
        <dbReference type="PROSITE-ProRule" id="PRU00175"/>
    </source>
</evidence>
<proteinExistence type="predicted"/>
<keyword evidence="1" id="KW-0862">Zinc</keyword>
<protein>
    <recommendedName>
        <fullName evidence="2">RING-type domain-containing protein</fullName>
    </recommendedName>
</protein>
<dbReference type="EMBL" id="GIBP01012259">
    <property type="protein sequence ID" value="NDV41228.1"/>
    <property type="molecule type" value="Transcribed_RNA"/>
</dbReference>
<keyword evidence="1" id="KW-0479">Metal-binding</keyword>
<keyword evidence="1" id="KW-0863">Zinc-finger</keyword>
<dbReference type="SUPFAM" id="SSF57850">
    <property type="entry name" value="RING/U-box"/>
    <property type="match status" value="1"/>
</dbReference>